<dbReference type="Pfam" id="PF23598">
    <property type="entry name" value="LRR_14"/>
    <property type="match status" value="1"/>
</dbReference>
<evidence type="ECO:0000256" key="9">
    <source>
        <dbReference type="ARBA" id="ARBA00023136"/>
    </source>
</evidence>
<dbReference type="SUPFAM" id="SSF52047">
    <property type="entry name" value="RNI-like"/>
    <property type="match status" value="1"/>
</dbReference>
<evidence type="ECO:0000256" key="12">
    <source>
        <dbReference type="SAM" id="SignalP"/>
    </source>
</evidence>
<evidence type="ECO:0000256" key="7">
    <source>
        <dbReference type="ARBA" id="ARBA00022737"/>
    </source>
</evidence>
<evidence type="ECO:0000256" key="6">
    <source>
        <dbReference type="ARBA" id="ARBA00022729"/>
    </source>
</evidence>
<evidence type="ECO:0000313" key="16">
    <source>
        <dbReference type="Proteomes" id="UP001642260"/>
    </source>
</evidence>
<dbReference type="InterPro" id="IPR055414">
    <property type="entry name" value="LRR_R13L4/SHOC2-like"/>
</dbReference>
<dbReference type="InterPro" id="IPR003591">
    <property type="entry name" value="Leu-rich_rpt_typical-subtyp"/>
</dbReference>
<dbReference type="InterPro" id="IPR046956">
    <property type="entry name" value="RLP23-like"/>
</dbReference>
<dbReference type="PANTHER" id="PTHR48063:SF97">
    <property type="entry name" value="DISEASE RESISTANCE FAMILY PROTEIN _ LRR FAMILY PROTEIN"/>
    <property type="match status" value="1"/>
</dbReference>
<name>A0ABC8JYH1_ERUVS</name>
<keyword evidence="5" id="KW-0812">Transmembrane</keyword>
<dbReference type="EMBL" id="CAKOAT010157489">
    <property type="protein sequence ID" value="CAH8347658.1"/>
    <property type="molecule type" value="Genomic_DNA"/>
</dbReference>
<dbReference type="InterPro" id="IPR032675">
    <property type="entry name" value="LRR_dom_sf"/>
</dbReference>
<dbReference type="PANTHER" id="PTHR48063">
    <property type="entry name" value="LRR RECEPTOR-LIKE KINASE"/>
    <property type="match status" value="1"/>
</dbReference>
<evidence type="ECO:0000256" key="1">
    <source>
        <dbReference type="ARBA" id="ARBA00004251"/>
    </source>
</evidence>
<dbReference type="InterPro" id="IPR013210">
    <property type="entry name" value="LRR_N_plant-typ"/>
</dbReference>
<feature type="domain" description="Disease resistance R13L4/SHOC-2-like LRR" evidence="14">
    <location>
        <begin position="112"/>
        <end position="343"/>
    </location>
</feature>
<evidence type="ECO:0000313" key="15">
    <source>
        <dbReference type="EMBL" id="CAH8347658.1"/>
    </source>
</evidence>
<keyword evidence="11" id="KW-0325">Glycoprotein</keyword>
<evidence type="ECO:0000256" key="4">
    <source>
        <dbReference type="ARBA" id="ARBA00022614"/>
    </source>
</evidence>
<evidence type="ECO:0008006" key="17">
    <source>
        <dbReference type="Google" id="ProtNLM"/>
    </source>
</evidence>
<gene>
    <name evidence="15" type="ORF">ERUC_LOCUS17186</name>
</gene>
<organism evidence="15 16">
    <name type="scientific">Eruca vesicaria subsp. sativa</name>
    <name type="common">Garden rocket</name>
    <name type="synonym">Eruca sativa</name>
    <dbReference type="NCBI Taxonomy" id="29727"/>
    <lineage>
        <taxon>Eukaryota</taxon>
        <taxon>Viridiplantae</taxon>
        <taxon>Streptophyta</taxon>
        <taxon>Embryophyta</taxon>
        <taxon>Tracheophyta</taxon>
        <taxon>Spermatophyta</taxon>
        <taxon>Magnoliopsida</taxon>
        <taxon>eudicotyledons</taxon>
        <taxon>Gunneridae</taxon>
        <taxon>Pentapetalae</taxon>
        <taxon>rosids</taxon>
        <taxon>malvids</taxon>
        <taxon>Brassicales</taxon>
        <taxon>Brassicaceae</taxon>
        <taxon>Brassiceae</taxon>
        <taxon>Eruca</taxon>
    </lineage>
</organism>
<accession>A0ABC8JYH1</accession>
<comment type="caution">
    <text evidence="15">The sequence shown here is derived from an EMBL/GenBank/DDBJ whole genome shotgun (WGS) entry which is preliminary data.</text>
</comment>
<sequence length="477" mass="53404">MDLKPNFRPSFFFSFLIFFFFLQKPDLGSASNPKCISTERQALLTFKQSLTDPSGLLSSWSGLDCCKWRGVRCDRRTSHVIKIDLRNPNQTLRPYDYYGEFKKGGLGGKIDPSLTRLKYLSYLDLSSNDFNFLAIPEFIGRIVSLRYLNLSFTSLSGEVPPSFGNLSKLESLDLYAQTFSDDGLTAYTLHASNLGWLSGLSSSLTYLNLGFVNLSGASDTWVEDFSRLSKLKELHLYNSELNKLHLSFSLSSSANLKLLEVLDLSRNSFNSPIPNWLFDLTNLRKLYIQQVLLYSSIPSGFKKLKLLETLDLSDNTLGLEIPAVLGYLPRLKYLDLSVNSFRSQIHSFLDALSKNKENSLVSLDLSSNSMYGTLPESLGALRNLQILDLSDNSFTGPIPSSVGNMASLKELVLYTNMFSGAIPQSLGDISTLNKLILSFNKLEGRIPKRLKFKDPSIYAGNDLLCGKPLPKKCPRKQ</sequence>
<dbReference type="SMART" id="SM00369">
    <property type="entry name" value="LRR_TYP"/>
    <property type="match status" value="4"/>
</dbReference>
<keyword evidence="3" id="KW-1003">Cell membrane</keyword>
<feature type="chain" id="PRO_5044829689" description="Leucine-rich repeat-containing N-terminal plant-type domain-containing protein" evidence="12">
    <location>
        <begin position="31"/>
        <end position="477"/>
    </location>
</feature>
<comment type="subcellular location">
    <subcellularLocation>
        <location evidence="1">Cell membrane</location>
        <topology evidence="1">Single-pass type I membrane protein</topology>
    </subcellularLocation>
</comment>
<dbReference type="InterPro" id="IPR001611">
    <property type="entry name" value="Leu-rich_rpt"/>
</dbReference>
<reference evidence="15 16" key="1">
    <citation type="submission" date="2022-03" db="EMBL/GenBank/DDBJ databases">
        <authorList>
            <person name="Macdonald S."/>
            <person name="Ahmed S."/>
            <person name="Newling K."/>
        </authorList>
    </citation>
    <scope>NUCLEOTIDE SEQUENCE [LARGE SCALE GENOMIC DNA]</scope>
</reference>
<dbReference type="Pfam" id="PF00560">
    <property type="entry name" value="LRR_1"/>
    <property type="match status" value="2"/>
</dbReference>
<keyword evidence="16" id="KW-1185">Reference proteome</keyword>
<dbReference type="Proteomes" id="UP001642260">
    <property type="component" value="Unassembled WGS sequence"/>
</dbReference>
<comment type="similarity">
    <text evidence="2">Belongs to the RLP family.</text>
</comment>
<keyword evidence="4" id="KW-0433">Leucine-rich repeat</keyword>
<dbReference type="AlphaFoldDB" id="A0ABC8JYH1"/>
<evidence type="ECO:0000256" key="11">
    <source>
        <dbReference type="ARBA" id="ARBA00023180"/>
    </source>
</evidence>
<protein>
    <recommendedName>
        <fullName evidence="17">Leucine-rich repeat-containing N-terminal plant-type domain-containing protein</fullName>
    </recommendedName>
</protein>
<evidence type="ECO:0000256" key="10">
    <source>
        <dbReference type="ARBA" id="ARBA00023170"/>
    </source>
</evidence>
<evidence type="ECO:0000256" key="3">
    <source>
        <dbReference type="ARBA" id="ARBA00022475"/>
    </source>
</evidence>
<dbReference type="FunFam" id="3.80.10.10:FF:000649">
    <property type="entry name" value="Leucine Rich Repeat family protein"/>
    <property type="match status" value="1"/>
</dbReference>
<keyword evidence="9" id="KW-0472">Membrane</keyword>
<evidence type="ECO:0000256" key="2">
    <source>
        <dbReference type="ARBA" id="ARBA00009592"/>
    </source>
</evidence>
<evidence type="ECO:0000259" key="14">
    <source>
        <dbReference type="Pfam" id="PF23598"/>
    </source>
</evidence>
<feature type="signal peptide" evidence="12">
    <location>
        <begin position="1"/>
        <end position="30"/>
    </location>
</feature>
<keyword evidence="8" id="KW-1133">Transmembrane helix</keyword>
<dbReference type="GO" id="GO:0005886">
    <property type="term" value="C:plasma membrane"/>
    <property type="evidence" value="ECO:0007669"/>
    <property type="project" value="UniProtKB-SubCell"/>
</dbReference>
<evidence type="ECO:0000256" key="5">
    <source>
        <dbReference type="ARBA" id="ARBA00022692"/>
    </source>
</evidence>
<dbReference type="Pfam" id="PF08263">
    <property type="entry name" value="LRRNT_2"/>
    <property type="match status" value="1"/>
</dbReference>
<keyword evidence="6 12" id="KW-0732">Signal</keyword>
<evidence type="ECO:0000256" key="8">
    <source>
        <dbReference type="ARBA" id="ARBA00022989"/>
    </source>
</evidence>
<keyword evidence="10" id="KW-0675">Receptor</keyword>
<proteinExistence type="inferred from homology"/>
<dbReference type="FunFam" id="3.80.10.10:FF:000111">
    <property type="entry name" value="LRR receptor-like serine/threonine-protein kinase ERECTA"/>
    <property type="match status" value="1"/>
</dbReference>
<evidence type="ECO:0000259" key="13">
    <source>
        <dbReference type="Pfam" id="PF08263"/>
    </source>
</evidence>
<keyword evidence="7" id="KW-0677">Repeat</keyword>
<dbReference type="Gene3D" id="3.80.10.10">
    <property type="entry name" value="Ribonuclease Inhibitor"/>
    <property type="match status" value="2"/>
</dbReference>
<feature type="domain" description="Leucine-rich repeat-containing N-terminal plant-type" evidence="13">
    <location>
        <begin position="37"/>
        <end position="74"/>
    </location>
</feature>